<dbReference type="AlphaFoldDB" id="A0A2A6M4Y1"/>
<sequence>MTLTTDLTEPYRYNTAAETREPTRPPVRRRQVPVSLISLLTVISLLLIWTAAAAAKLISPVFLPSPAVVATSLWNLVTVGFVDSTLAQHVLASLGRVLGALGVAVLIGVPAGLAIGTSRIGRGILDPIVEFLRPLPPLAYLPLIIIWFGIGEASKVTVIALSMLPSIVISTAAGVRAVPKDHINAARAFGATRRQVTLHVVLPSALPSVLTGTRIALGTGWSTLVAAELVAATRGLGFMIQSAAQFLVTDVVIAGIAVIALIAILLEIAARALEKWLAPWTSAH</sequence>
<keyword evidence="6 9" id="KW-1133">Transmembrane helix</keyword>
<evidence type="ECO:0000256" key="3">
    <source>
        <dbReference type="ARBA" id="ARBA00022448"/>
    </source>
</evidence>
<keyword evidence="4" id="KW-1003">Cell membrane</keyword>
<comment type="caution">
    <text evidence="12">The sequence shown here is derived from an EMBL/GenBank/DDBJ whole genome shotgun (WGS) entry which is preliminary data.</text>
</comment>
<proteinExistence type="inferred from homology"/>
<name>A0A2A6M4Y1_RHIFR</name>
<evidence type="ECO:0000256" key="10">
    <source>
        <dbReference type="SAM" id="MobiDB-lite"/>
    </source>
</evidence>
<accession>A0A2A6M4Y1</accession>
<feature type="region of interest" description="Disordered" evidence="10">
    <location>
        <begin position="1"/>
        <end position="25"/>
    </location>
</feature>
<evidence type="ECO:0000313" key="13">
    <source>
        <dbReference type="Proteomes" id="UP000220353"/>
    </source>
</evidence>
<feature type="transmembrane region" description="Helical" evidence="9">
    <location>
        <begin position="196"/>
        <end position="217"/>
    </location>
</feature>
<dbReference type="EMBL" id="NWTC01000002">
    <property type="protein sequence ID" value="PDT49841.1"/>
    <property type="molecule type" value="Genomic_DNA"/>
</dbReference>
<reference evidence="12 13" key="1">
    <citation type="submission" date="2017-09" db="EMBL/GenBank/DDBJ databases">
        <title>Comparative genomics of rhizobia isolated from Phaseolus vulgaris in China.</title>
        <authorList>
            <person name="Tong W."/>
        </authorList>
    </citation>
    <scope>NUCLEOTIDE SEQUENCE [LARGE SCALE GENOMIC DNA]</scope>
    <source>
        <strain evidence="12 13">PCH1</strain>
    </source>
</reference>
<dbReference type="GO" id="GO:0010438">
    <property type="term" value="P:cellular response to sulfur starvation"/>
    <property type="evidence" value="ECO:0007669"/>
    <property type="project" value="TreeGrafter"/>
</dbReference>
<dbReference type="PROSITE" id="PS50928">
    <property type="entry name" value="ABC_TM1"/>
    <property type="match status" value="1"/>
</dbReference>
<evidence type="ECO:0000256" key="8">
    <source>
        <dbReference type="ARBA" id="ARBA00056719"/>
    </source>
</evidence>
<dbReference type="PANTHER" id="PTHR30151">
    <property type="entry name" value="ALKANE SULFONATE ABC TRANSPORTER-RELATED, MEMBRANE SUBUNIT"/>
    <property type="match status" value="1"/>
</dbReference>
<keyword evidence="5 9" id="KW-0812">Transmembrane</keyword>
<dbReference type="PANTHER" id="PTHR30151:SF25">
    <property type="entry name" value="TAURINE TRANSPORT SYSTEM PERMEASE PROTEIN TAUC"/>
    <property type="match status" value="1"/>
</dbReference>
<dbReference type="SUPFAM" id="SSF161098">
    <property type="entry name" value="MetI-like"/>
    <property type="match status" value="1"/>
</dbReference>
<comment type="function">
    <text evidence="8">Probably part of an ABC transporter complex. Probably responsible for the translocation of the substrate across the membrane.</text>
</comment>
<feature type="domain" description="ABC transmembrane type-1" evidence="11">
    <location>
        <begin position="90"/>
        <end position="270"/>
    </location>
</feature>
<dbReference type="GO" id="GO:0005886">
    <property type="term" value="C:plasma membrane"/>
    <property type="evidence" value="ECO:0007669"/>
    <property type="project" value="UniProtKB-SubCell"/>
</dbReference>
<organism evidence="12 13">
    <name type="scientific">Rhizobium fredii</name>
    <name type="common">Sinorhizobium fredii</name>
    <dbReference type="NCBI Taxonomy" id="380"/>
    <lineage>
        <taxon>Bacteria</taxon>
        <taxon>Pseudomonadati</taxon>
        <taxon>Pseudomonadota</taxon>
        <taxon>Alphaproteobacteria</taxon>
        <taxon>Hyphomicrobiales</taxon>
        <taxon>Rhizobiaceae</taxon>
        <taxon>Sinorhizobium/Ensifer group</taxon>
        <taxon>Sinorhizobium</taxon>
    </lineage>
</organism>
<keyword evidence="3 9" id="KW-0813">Transport</keyword>
<comment type="subcellular location">
    <subcellularLocation>
        <location evidence="1 9">Cell membrane</location>
        <topology evidence="1 9">Multi-pass membrane protein</topology>
    </subcellularLocation>
</comment>
<feature type="transmembrane region" description="Helical" evidence="9">
    <location>
        <begin position="94"/>
        <end position="116"/>
    </location>
</feature>
<evidence type="ECO:0000256" key="7">
    <source>
        <dbReference type="ARBA" id="ARBA00023136"/>
    </source>
</evidence>
<dbReference type="InterPro" id="IPR035906">
    <property type="entry name" value="MetI-like_sf"/>
</dbReference>
<evidence type="ECO:0000256" key="6">
    <source>
        <dbReference type="ARBA" id="ARBA00022989"/>
    </source>
</evidence>
<feature type="transmembrane region" description="Helical" evidence="9">
    <location>
        <begin position="128"/>
        <end position="150"/>
    </location>
</feature>
<evidence type="ECO:0000256" key="5">
    <source>
        <dbReference type="ARBA" id="ARBA00022692"/>
    </source>
</evidence>
<protein>
    <submittedName>
        <fullName evidence="12">Taurine ABC transporter permease</fullName>
    </submittedName>
</protein>
<dbReference type="CDD" id="cd06261">
    <property type="entry name" value="TM_PBP2"/>
    <property type="match status" value="1"/>
</dbReference>
<evidence type="ECO:0000256" key="4">
    <source>
        <dbReference type="ARBA" id="ARBA00022475"/>
    </source>
</evidence>
<evidence type="ECO:0000313" key="12">
    <source>
        <dbReference type="EMBL" id="PDT49841.1"/>
    </source>
</evidence>
<evidence type="ECO:0000256" key="1">
    <source>
        <dbReference type="ARBA" id="ARBA00004651"/>
    </source>
</evidence>
<gene>
    <name evidence="12" type="ORF">CO661_04100</name>
</gene>
<dbReference type="InterPro" id="IPR000515">
    <property type="entry name" value="MetI-like"/>
</dbReference>
<comment type="similarity">
    <text evidence="2 9">Belongs to the binding-protein-dependent transport system permease family.</text>
</comment>
<evidence type="ECO:0000256" key="2">
    <source>
        <dbReference type="ARBA" id="ARBA00009306"/>
    </source>
</evidence>
<feature type="transmembrane region" description="Helical" evidence="9">
    <location>
        <begin position="32"/>
        <end position="54"/>
    </location>
</feature>
<dbReference type="Pfam" id="PF00528">
    <property type="entry name" value="BPD_transp_1"/>
    <property type="match status" value="1"/>
</dbReference>
<dbReference type="FunFam" id="1.10.3720.10:FF:000003">
    <property type="entry name" value="Aliphatic sulfonate ABC transporter permease"/>
    <property type="match status" value="1"/>
</dbReference>
<dbReference type="GO" id="GO:0042918">
    <property type="term" value="P:alkanesulfonate transmembrane transport"/>
    <property type="evidence" value="ECO:0007669"/>
    <property type="project" value="UniProtKB-ARBA"/>
</dbReference>
<dbReference type="RefSeq" id="WP_097586707.1">
    <property type="nucleotide sequence ID" value="NZ_NWTC01000002.1"/>
</dbReference>
<dbReference type="Proteomes" id="UP000220353">
    <property type="component" value="Unassembled WGS sequence"/>
</dbReference>
<feature type="transmembrane region" description="Helical" evidence="9">
    <location>
        <begin position="243"/>
        <end position="266"/>
    </location>
</feature>
<evidence type="ECO:0000259" key="11">
    <source>
        <dbReference type="PROSITE" id="PS50928"/>
    </source>
</evidence>
<dbReference type="Gene3D" id="1.10.3720.10">
    <property type="entry name" value="MetI-like"/>
    <property type="match status" value="1"/>
</dbReference>
<feature type="transmembrane region" description="Helical" evidence="9">
    <location>
        <begin position="156"/>
        <end position="175"/>
    </location>
</feature>
<keyword evidence="7 9" id="KW-0472">Membrane</keyword>
<evidence type="ECO:0000256" key="9">
    <source>
        <dbReference type="RuleBase" id="RU363032"/>
    </source>
</evidence>